<feature type="region of interest" description="Disordered" evidence="1">
    <location>
        <begin position="1"/>
        <end position="101"/>
    </location>
</feature>
<reference evidence="3" key="1">
    <citation type="journal article" date="2017" name="bioRxiv">
        <title>Comparative analysis of the genomes of Stylophora pistillata and Acropora digitifera provides evidence for extensive differences between species of corals.</title>
        <authorList>
            <person name="Voolstra C.R."/>
            <person name="Li Y."/>
            <person name="Liew Y.J."/>
            <person name="Baumgarten S."/>
            <person name="Zoccola D."/>
            <person name="Flot J.-F."/>
            <person name="Tambutte S."/>
            <person name="Allemand D."/>
            <person name="Aranda M."/>
        </authorList>
    </citation>
    <scope>NUCLEOTIDE SEQUENCE [LARGE SCALE GENOMIC DNA]</scope>
</reference>
<organism evidence="2 3">
    <name type="scientific">Stylophora pistillata</name>
    <name type="common">Smooth cauliflower coral</name>
    <dbReference type="NCBI Taxonomy" id="50429"/>
    <lineage>
        <taxon>Eukaryota</taxon>
        <taxon>Metazoa</taxon>
        <taxon>Cnidaria</taxon>
        <taxon>Anthozoa</taxon>
        <taxon>Hexacorallia</taxon>
        <taxon>Scleractinia</taxon>
        <taxon>Astrocoeniina</taxon>
        <taxon>Pocilloporidae</taxon>
        <taxon>Stylophora</taxon>
    </lineage>
</organism>
<sequence length="384" mass="42902">MQFFDQMKQIWGGSPSTEPLSCGVSTDDFDNENDIETGVKLVPSADGSQSDGDTSISEVESVTSDSSGSKGSRNKKRVGVNPAPKLIDNRRKHLERQLSTSRKDQLLINEAKEGSQFKKDIADAIRQSNETFALSMQQMSMSLVQVLKGYLPGNNDLRRQLIEKLTDFELKRKYFEQRNVTSKAVVDKACMWKVAGRQASCMSTTHSQVHQRAGEDVNAIKMGGHSENISEGDTNQHQDFSRCLNVANVVRAMSPKGRKGDRRIVPLLSCKKEITGHLAHFSLIGVFTEYDSILCTAAVSQRPNDVDTWTICPLHRSRLGLGWTQGFSSENITDYALYVDVFLVVSMWSPRGKLNMYFESRNVIPIRHVLSAPWDEASVRTYGV</sequence>
<protein>
    <submittedName>
        <fullName evidence="2">Uncharacterized protein</fullName>
    </submittedName>
</protein>
<dbReference type="EMBL" id="LSMT01000006">
    <property type="protein sequence ID" value="PFX34154.1"/>
    <property type="molecule type" value="Genomic_DNA"/>
</dbReference>
<name>A0A2B4SU02_STYPI</name>
<evidence type="ECO:0000313" key="2">
    <source>
        <dbReference type="EMBL" id="PFX34154.1"/>
    </source>
</evidence>
<proteinExistence type="predicted"/>
<gene>
    <name evidence="2" type="ORF">AWC38_SpisGene933</name>
</gene>
<accession>A0A2B4SU02</accession>
<evidence type="ECO:0000313" key="3">
    <source>
        <dbReference type="Proteomes" id="UP000225706"/>
    </source>
</evidence>
<evidence type="ECO:0000256" key="1">
    <source>
        <dbReference type="SAM" id="MobiDB-lite"/>
    </source>
</evidence>
<keyword evidence="3" id="KW-1185">Reference proteome</keyword>
<dbReference type="Proteomes" id="UP000225706">
    <property type="component" value="Unassembled WGS sequence"/>
</dbReference>
<comment type="caution">
    <text evidence="2">The sequence shown here is derived from an EMBL/GenBank/DDBJ whole genome shotgun (WGS) entry which is preliminary data.</text>
</comment>
<dbReference type="AlphaFoldDB" id="A0A2B4SU02"/>
<feature type="compositionally biased region" description="Low complexity" evidence="1">
    <location>
        <begin position="53"/>
        <end position="71"/>
    </location>
</feature>